<evidence type="ECO:0000313" key="2">
    <source>
        <dbReference type="Proteomes" id="UP000207598"/>
    </source>
</evidence>
<keyword evidence="2" id="KW-1185">Reference proteome</keyword>
<evidence type="ECO:0000313" key="1">
    <source>
        <dbReference type="EMBL" id="SMX39449.1"/>
    </source>
</evidence>
<dbReference type="Pfam" id="PF20086">
    <property type="entry name" value="DUF6478"/>
    <property type="match status" value="1"/>
</dbReference>
<dbReference type="AlphaFoldDB" id="A0A238K9C2"/>
<dbReference type="RefSeq" id="WP_094020833.1">
    <property type="nucleotide sequence ID" value="NZ_FXYF01000004.1"/>
</dbReference>
<dbReference type="Proteomes" id="UP000207598">
    <property type="component" value="Unassembled WGS sequence"/>
</dbReference>
<gene>
    <name evidence="1" type="ORF">MAA8898_02021</name>
</gene>
<proteinExistence type="predicted"/>
<organism evidence="1 2">
    <name type="scientific">Maliponia aquimaris</name>
    <dbReference type="NCBI Taxonomy" id="1673631"/>
    <lineage>
        <taxon>Bacteria</taxon>
        <taxon>Pseudomonadati</taxon>
        <taxon>Pseudomonadota</taxon>
        <taxon>Alphaproteobacteria</taxon>
        <taxon>Rhodobacterales</taxon>
        <taxon>Paracoccaceae</taxon>
        <taxon>Maliponia</taxon>
    </lineage>
</organism>
<dbReference type="OrthoDB" id="7827015at2"/>
<accession>A0A238K9C2</accession>
<reference evidence="1 2" key="1">
    <citation type="submission" date="2017-05" db="EMBL/GenBank/DDBJ databases">
        <authorList>
            <person name="Song R."/>
            <person name="Chenine A.L."/>
            <person name="Ruprecht R.M."/>
        </authorList>
    </citation>
    <scope>NUCLEOTIDE SEQUENCE [LARGE SCALE GENOMIC DNA]</scope>
    <source>
        <strain evidence="1 2">CECT 8898</strain>
    </source>
</reference>
<sequence>MGSDGQGWLDRAVQVRGLRRWTRLARAAPDTDLPELRRQRTMARRLKTRLDELIHVADARLALPMIGNQSFPRPQDSDWAWRPEVWSGPLPVQGLVDVRTKASLGQETTLFHDCPRAEMALRQIRNLREADLAAFGLQLDVFAFQGSYLSLAIDLPEAAVEGLTRQHLIRLEATVEMEKRLEIFSRLNVRHGPNTEQVVRELPLQKETVFVEFDLAYTRLNEKRVDKMWLDLIFEGPRMNRIVLRDLTLSRRRRAPL</sequence>
<protein>
    <submittedName>
        <fullName evidence="1">Uncharacterized protein</fullName>
    </submittedName>
</protein>
<dbReference type="InterPro" id="IPR045514">
    <property type="entry name" value="DUF6478"/>
</dbReference>
<dbReference type="EMBL" id="FXYF01000004">
    <property type="protein sequence ID" value="SMX39449.1"/>
    <property type="molecule type" value="Genomic_DNA"/>
</dbReference>
<name>A0A238K9C2_9RHOB</name>